<dbReference type="EMBL" id="JAENHK010000010">
    <property type="protein sequence ID" value="MBK1897534.1"/>
    <property type="molecule type" value="Genomic_DNA"/>
</dbReference>
<name>A0ABS1FYK8_9FLAO</name>
<sequence length="387" mass="44925">MDFDNVEKICQIKNVLSDNKDKFNGIGLSNGLLGLSLFHYYSFKYFNQEEDLDFSLEILENCIEQLDENYSSYTTKTDIIELGLYIQFLTDHNILDTEDSLLNDLDEIILEITNEEIDKKNLHNITGALSGGTYFLKRHSFTKRESILKDILQVIEEKKITKSDQEIYWEFDFRGVNCVETNLNHGIAGILSFLIKLYKAGIETKRCRQLILSGVRFILSQKQISNNNWFPQFAFQNDFSEYSNLSYGDIGIGYILIKAGENINDERMVTEGLKVLDHWAKYREEQPKYIKDANLIYGTIGLSSFFYHLSRNYEIASFRDAHLYWYKKTAEFNSENSKWAGYSSYFNSDQDYAHLSFSQGISGIGIALLSHLTNDSELFLNFLKYDI</sequence>
<protein>
    <recommendedName>
        <fullName evidence="3">Lanthionine synthetase</fullName>
    </recommendedName>
</protein>
<evidence type="ECO:0000313" key="1">
    <source>
        <dbReference type="EMBL" id="MBK1897534.1"/>
    </source>
</evidence>
<dbReference type="RefSeq" id="WP_200247800.1">
    <property type="nucleotide sequence ID" value="NZ_JAENHK010000010.1"/>
</dbReference>
<organism evidence="1 2">
    <name type="scientific">Chryseobacterium paridis</name>
    <dbReference type="NCBI Taxonomy" id="2800328"/>
    <lineage>
        <taxon>Bacteria</taxon>
        <taxon>Pseudomonadati</taxon>
        <taxon>Bacteroidota</taxon>
        <taxon>Flavobacteriia</taxon>
        <taxon>Flavobacteriales</taxon>
        <taxon>Weeksellaceae</taxon>
        <taxon>Chryseobacterium group</taxon>
        <taxon>Chryseobacterium</taxon>
    </lineage>
</organism>
<dbReference type="Proteomes" id="UP000628669">
    <property type="component" value="Unassembled WGS sequence"/>
</dbReference>
<gene>
    <name evidence="1" type="ORF">JHL15_17345</name>
</gene>
<accession>A0ABS1FYK8</accession>
<dbReference type="SUPFAM" id="SSF158745">
    <property type="entry name" value="LanC-like"/>
    <property type="match status" value="1"/>
</dbReference>
<dbReference type="InterPro" id="IPR007822">
    <property type="entry name" value="LANC-like"/>
</dbReference>
<evidence type="ECO:0000313" key="2">
    <source>
        <dbReference type="Proteomes" id="UP000628669"/>
    </source>
</evidence>
<dbReference type="Gene3D" id="1.50.10.20">
    <property type="match status" value="1"/>
</dbReference>
<proteinExistence type="predicted"/>
<dbReference type="Pfam" id="PF05147">
    <property type="entry name" value="LANC_like"/>
    <property type="match status" value="1"/>
</dbReference>
<keyword evidence="2" id="KW-1185">Reference proteome</keyword>
<evidence type="ECO:0008006" key="3">
    <source>
        <dbReference type="Google" id="ProtNLM"/>
    </source>
</evidence>
<comment type="caution">
    <text evidence="1">The sequence shown here is derived from an EMBL/GenBank/DDBJ whole genome shotgun (WGS) entry which is preliminary data.</text>
</comment>
<reference evidence="2" key="1">
    <citation type="submission" date="2021-01" db="EMBL/GenBank/DDBJ databases">
        <title>Genome public.</title>
        <authorList>
            <person name="Liu C."/>
            <person name="Sun Q."/>
        </authorList>
    </citation>
    <scope>NUCLEOTIDE SEQUENCE [LARGE SCALE GENOMIC DNA]</scope>
    <source>
        <strain evidence="2">YIM B02567</strain>
    </source>
</reference>
<dbReference type="SMART" id="SM01260">
    <property type="entry name" value="LANC_like"/>
    <property type="match status" value="1"/>
</dbReference>